<feature type="transmembrane region" description="Helical" evidence="1">
    <location>
        <begin position="123"/>
        <end position="146"/>
    </location>
</feature>
<comment type="caution">
    <text evidence="2">The sequence shown here is derived from an EMBL/GenBank/DDBJ whole genome shotgun (WGS) entry which is preliminary data.</text>
</comment>
<sequence length="324" mass="34722">MTTVSVRPALRRAMDWHRPLMYFAVLMAVTGVFSLGGMLFDDRILTGVPVWLKPFKFSVSLGIYAVTWAWMMSLQQRPRRWMWWAGTAIAVLLAAGEMITIVTQAARGELSHFNNTSAFESNLFTIMGASIAIVWVLNVVQGVVLLRERLAARPLAWAIRLGVILSLAGMAVAFFMAAGPTPEQQQLLEQGVEPGAIGGHGVGVVDGGPGLPITGWSTTGGDLRVPHFIGIHAMQALPLLAGLLGLAASRWTRLRSEIVRTRLVVAGAIGYGGLLAITTWQAFRGQSLVAPDGPTLIAFGVVVVIATLTALSALSSADREEVTR</sequence>
<dbReference type="AlphaFoldDB" id="A0A4Q7KJS1"/>
<keyword evidence="3" id="KW-1185">Reference proteome</keyword>
<feature type="transmembrane region" description="Helical" evidence="1">
    <location>
        <begin position="81"/>
        <end position="103"/>
    </location>
</feature>
<gene>
    <name evidence="2" type="ORF">EV193_10633</name>
</gene>
<dbReference type="Proteomes" id="UP000294257">
    <property type="component" value="Unassembled WGS sequence"/>
</dbReference>
<keyword evidence="1" id="KW-0812">Transmembrane</keyword>
<name>A0A4Q7KJS1_9PSEU</name>
<feature type="transmembrane region" description="Helical" evidence="1">
    <location>
        <begin position="229"/>
        <end position="251"/>
    </location>
</feature>
<dbReference type="EMBL" id="SGWQ01000006">
    <property type="protein sequence ID" value="RZS36799.1"/>
    <property type="molecule type" value="Genomic_DNA"/>
</dbReference>
<accession>A0A4Q7KJS1</accession>
<feature type="transmembrane region" description="Helical" evidence="1">
    <location>
        <begin position="263"/>
        <end position="283"/>
    </location>
</feature>
<reference evidence="2 3" key="1">
    <citation type="submission" date="2019-02" db="EMBL/GenBank/DDBJ databases">
        <title>Genomic Encyclopedia of Type Strains, Phase IV (KMG-IV): sequencing the most valuable type-strain genomes for metagenomic binning, comparative biology and taxonomic classification.</title>
        <authorList>
            <person name="Goeker M."/>
        </authorList>
    </citation>
    <scope>NUCLEOTIDE SEQUENCE [LARGE SCALE GENOMIC DNA]</scope>
    <source>
        <strain evidence="2 3">DSM 101727</strain>
    </source>
</reference>
<dbReference type="RefSeq" id="WP_130345434.1">
    <property type="nucleotide sequence ID" value="NZ_SGWQ01000006.1"/>
</dbReference>
<organism evidence="2 3">
    <name type="scientific">Herbihabitans rhizosphaerae</name>
    <dbReference type="NCBI Taxonomy" id="1872711"/>
    <lineage>
        <taxon>Bacteria</taxon>
        <taxon>Bacillati</taxon>
        <taxon>Actinomycetota</taxon>
        <taxon>Actinomycetes</taxon>
        <taxon>Pseudonocardiales</taxon>
        <taxon>Pseudonocardiaceae</taxon>
        <taxon>Herbihabitans</taxon>
    </lineage>
</organism>
<keyword evidence="1" id="KW-1133">Transmembrane helix</keyword>
<feature type="transmembrane region" description="Helical" evidence="1">
    <location>
        <begin position="295"/>
        <end position="314"/>
    </location>
</feature>
<protein>
    <submittedName>
        <fullName evidence="2">Uncharacterized protein</fullName>
    </submittedName>
</protein>
<feature type="transmembrane region" description="Helical" evidence="1">
    <location>
        <begin position="55"/>
        <end position="74"/>
    </location>
</feature>
<feature type="transmembrane region" description="Helical" evidence="1">
    <location>
        <begin position="158"/>
        <end position="178"/>
    </location>
</feature>
<feature type="transmembrane region" description="Helical" evidence="1">
    <location>
        <begin position="20"/>
        <end position="40"/>
    </location>
</feature>
<evidence type="ECO:0000313" key="2">
    <source>
        <dbReference type="EMBL" id="RZS36799.1"/>
    </source>
</evidence>
<keyword evidence="1" id="KW-0472">Membrane</keyword>
<evidence type="ECO:0000313" key="3">
    <source>
        <dbReference type="Proteomes" id="UP000294257"/>
    </source>
</evidence>
<dbReference type="OrthoDB" id="343560at2"/>
<evidence type="ECO:0000256" key="1">
    <source>
        <dbReference type="SAM" id="Phobius"/>
    </source>
</evidence>
<proteinExistence type="predicted"/>